<dbReference type="Pfam" id="PF18951">
    <property type="entry name" value="DUF5695"/>
    <property type="match status" value="1"/>
</dbReference>
<keyword evidence="4" id="KW-1185">Reference proteome</keyword>
<proteinExistence type="predicted"/>
<accession>A0A9P4IHI6</accession>
<feature type="chain" id="PRO_5040497904" description="Glycoside hydrolase family 43 protein" evidence="2">
    <location>
        <begin position="20"/>
        <end position="890"/>
    </location>
</feature>
<dbReference type="Proteomes" id="UP000799772">
    <property type="component" value="Unassembled WGS sequence"/>
</dbReference>
<protein>
    <recommendedName>
        <fullName evidence="5">Glycoside hydrolase family 43 protein</fullName>
    </recommendedName>
</protein>
<sequence>MRLYLVSLLLVRSLVFCQSNDTLGLSNGYSTYTTTNWNIKLVKDSQTLASLKPSGSNTFDFSPFDVLGNQGSNSWTDGNTASNRAPVRRGSNGSALATSDLGPTLPGLADLDIIRQWIDIDGDLGLLYTITNTANGTVELGSLGFPIEFNNIFTGRPAADVEANCSLQDPYIGLDAGYIQVTPVDGTGSALVVTPLKESKFEAWRFLNETYKGPPLYYQSQTYEANYEFQVYTKAYAENEWKNVTPWNEPTSRMLRSKETLTVGLRFSLAAGGVTDIAATAIRAGIPQAQSVPGYIVPSDAETTLTLNTTSRVLNITITPANALAITPISNGVYTITPASNAYGRTRLTIAYSDGHQQTIHYNIVKSAPTVLSDLGHFLTTTQYYTNTSDPFHRAPSVLSWDRSVNNFVLQDNRVWIAGLSDEAGAGSFLAATMKQSVQANADEIARLETFIHHTMWGVVQVSNGTDQYAVRKSVFYYGMPGYPYDPNIEWTGAWNKTEAYSTSRAYDYVHVSAAYWALYRAARAFPDLVKLADWQWYLNQAYQTVMYATQMTGNDTWFVGYADDGLMGETVWGEILKDLGREGMDDKVTQFEARMKARAKHWNSLAVPFGSEMAWDSTGQEGVYYWCNYFNLTATVTKTINSILGYMPTVAHWGWNGNARRYWDFLYGGKIERIERQIHHYGSGLNALPLLEHVRNNSSSILSDMDAYMLRVGYGGNSGPLSNVDSDGFASAAFHSWPDTLKWDPYSGDYGPNFVGLSLGAGCFIVQEQSGNVQTMVYGGNVKTRSNATLLVEPRDAVRRRVYIGAWRVQVELDAGAIQQIQVDTSSQTATITIVDAVTAQAAKAKQAVVWVDNYQAGGFKVTTSGLQASRKGILVLLVNGTANFQVGK</sequence>
<dbReference type="OrthoDB" id="2730619at2759"/>
<evidence type="ECO:0000313" key="4">
    <source>
        <dbReference type="Proteomes" id="UP000799772"/>
    </source>
</evidence>
<evidence type="ECO:0008006" key="5">
    <source>
        <dbReference type="Google" id="ProtNLM"/>
    </source>
</evidence>
<dbReference type="EMBL" id="ML978125">
    <property type="protein sequence ID" value="KAF2100113.1"/>
    <property type="molecule type" value="Genomic_DNA"/>
</dbReference>
<organism evidence="3 4">
    <name type="scientific">Rhizodiscina lignyota</name>
    <dbReference type="NCBI Taxonomy" id="1504668"/>
    <lineage>
        <taxon>Eukaryota</taxon>
        <taxon>Fungi</taxon>
        <taxon>Dikarya</taxon>
        <taxon>Ascomycota</taxon>
        <taxon>Pezizomycotina</taxon>
        <taxon>Dothideomycetes</taxon>
        <taxon>Pleosporomycetidae</taxon>
        <taxon>Aulographales</taxon>
        <taxon>Rhizodiscinaceae</taxon>
        <taxon>Rhizodiscina</taxon>
    </lineage>
</organism>
<dbReference type="InterPro" id="IPR043750">
    <property type="entry name" value="DUF5695"/>
</dbReference>
<keyword evidence="2" id="KW-0732">Signal</keyword>
<feature type="region of interest" description="Disordered" evidence="1">
    <location>
        <begin position="72"/>
        <end position="94"/>
    </location>
</feature>
<comment type="caution">
    <text evidence="3">The sequence shown here is derived from an EMBL/GenBank/DDBJ whole genome shotgun (WGS) entry which is preliminary data.</text>
</comment>
<reference evidence="3" key="1">
    <citation type="journal article" date="2020" name="Stud. Mycol.">
        <title>101 Dothideomycetes genomes: a test case for predicting lifestyles and emergence of pathogens.</title>
        <authorList>
            <person name="Haridas S."/>
            <person name="Albert R."/>
            <person name="Binder M."/>
            <person name="Bloem J."/>
            <person name="Labutti K."/>
            <person name="Salamov A."/>
            <person name="Andreopoulos B."/>
            <person name="Baker S."/>
            <person name="Barry K."/>
            <person name="Bills G."/>
            <person name="Bluhm B."/>
            <person name="Cannon C."/>
            <person name="Castanera R."/>
            <person name="Culley D."/>
            <person name="Daum C."/>
            <person name="Ezra D."/>
            <person name="Gonzalez J."/>
            <person name="Henrissat B."/>
            <person name="Kuo A."/>
            <person name="Liang C."/>
            <person name="Lipzen A."/>
            <person name="Lutzoni F."/>
            <person name="Magnuson J."/>
            <person name="Mondo S."/>
            <person name="Nolan M."/>
            <person name="Ohm R."/>
            <person name="Pangilinan J."/>
            <person name="Park H.-J."/>
            <person name="Ramirez L."/>
            <person name="Alfaro M."/>
            <person name="Sun H."/>
            <person name="Tritt A."/>
            <person name="Yoshinaga Y."/>
            <person name="Zwiers L.-H."/>
            <person name="Turgeon B."/>
            <person name="Goodwin S."/>
            <person name="Spatafora J."/>
            <person name="Crous P."/>
            <person name="Grigoriev I."/>
        </authorList>
    </citation>
    <scope>NUCLEOTIDE SEQUENCE</scope>
    <source>
        <strain evidence="3">CBS 133067</strain>
    </source>
</reference>
<feature type="compositionally biased region" description="Polar residues" evidence="1">
    <location>
        <begin position="72"/>
        <end position="83"/>
    </location>
</feature>
<feature type="signal peptide" evidence="2">
    <location>
        <begin position="1"/>
        <end position="19"/>
    </location>
</feature>
<evidence type="ECO:0000256" key="2">
    <source>
        <dbReference type="SAM" id="SignalP"/>
    </source>
</evidence>
<dbReference type="AlphaFoldDB" id="A0A9P4IHI6"/>
<gene>
    <name evidence="3" type="ORF">NA57DRAFT_75615</name>
</gene>
<name>A0A9P4IHI6_9PEZI</name>
<evidence type="ECO:0000313" key="3">
    <source>
        <dbReference type="EMBL" id="KAF2100113.1"/>
    </source>
</evidence>
<evidence type="ECO:0000256" key="1">
    <source>
        <dbReference type="SAM" id="MobiDB-lite"/>
    </source>
</evidence>